<dbReference type="KEGG" id="sdyn:Mal52_07160"/>
<keyword evidence="10 17" id="KW-0762">Sugar transport</keyword>
<dbReference type="PIRSF" id="PIRSF000732">
    <property type="entry name" value="PTS_enzyme_I"/>
    <property type="match status" value="1"/>
</dbReference>
<keyword evidence="12 17" id="KW-0598">Phosphotransferase system</keyword>
<dbReference type="EMBL" id="CP036276">
    <property type="protein sequence ID" value="QDU42260.1"/>
    <property type="molecule type" value="Genomic_DNA"/>
</dbReference>
<dbReference type="PANTHER" id="PTHR46244">
    <property type="entry name" value="PHOSPHOENOLPYRUVATE-PROTEIN PHOSPHOTRANSFERASE"/>
    <property type="match status" value="1"/>
</dbReference>
<proteinExistence type="inferred from homology"/>
<evidence type="ECO:0000256" key="15">
    <source>
        <dbReference type="ARBA" id="ARBA00022842"/>
    </source>
</evidence>
<dbReference type="Gene3D" id="3.20.20.60">
    <property type="entry name" value="Phosphoenolpyruvate-binding domains"/>
    <property type="match status" value="1"/>
</dbReference>
<dbReference type="EC" id="2.7.3.9" evidence="6 17"/>
<dbReference type="InterPro" id="IPR050499">
    <property type="entry name" value="PEP-utilizing_PTS_enzyme"/>
</dbReference>
<evidence type="ECO:0000256" key="11">
    <source>
        <dbReference type="ARBA" id="ARBA00022679"/>
    </source>
</evidence>
<organism evidence="24 25">
    <name type="scientific">Symmachiella dynata</name>
    <dbReference type="NCBI Taxonomy" id="2527995"/>
    <lineage>
        <taxon>Bacteria</taxon>
        <taxon>Pseudomonadati</taxon>
        <taxon>Planctomycetota</taxon>
        <taxon>Planctomycetia</taxon>
        <taxon>Planctomycetales</taxon>
        <taxon>Planctomycetaceae</taxon>
        <taxon>Symmachiella</taxon>
    </lineage>
</organism>
<feature type="binding site" evidence="20">
    <location>
        <position position="441"/>
    </location>
    <ligand>
        <name>Mg(2+)</name>
        <dbReference type="ChEBI" id="CHEBI:18420"/>
    </ligand>
</feature>
<dbReference type="GO" id="GO:0046872">
    <property type="term" value="F:metal ion binding"/>
    <property type="evidence" value="ECO:0007669"/>
    <property type="project" value="UniProtKB-KW"/>
</dbReference>
<feature type="domain" description="PEP-utilising enzyme C-terminal" evidence="22">
    <location>
        <begin position="237"/>
        <end position="526"/>
    </location>
</feature>
<evidence type="ECO:0000313" key="25">
    <source>
        <dbReference type="Proteomes" id="UP000319383"/>
    </source>
</evidence>
<dbReference type="PROSITE" id="PS00742">
    <property type="entry name" value="PEP_ENZYMES_2"/>
    <property type="match status" value="1"/>
</dbReference>
<evidence type="ECO:0000256" key="6">
    <source>
        <dbReference type="ARBA" id="ARBA00012232"/>
    </source>
</evidence>
<evidence type="ECO:0000256" key="7">
    <source>
        <dbReference type="ARBA" id="ARBA00016544"/>
    </source>
</evidence>
<evidence type="ECO:0000259" key="22">
    <source>
        <dbReference type="Pfam" id="PF02896"/>
    </source>
</evidence>
<dbReference type="GO" id="GO:0009401">
    <property type="term" value="P:phosphoenolpyruvate-dependent sugar phosphotransferase system"/>
    <property type="evidence" value="ECO:0007669"/>
    <property type="project" value="UniProtKB-KW"/>
</dbReference>
<evidence type="ECO:0000256" key="5">
    <source>
        <dbReference type="ARBA" id="ARBA00007837"/>
    </source>
</evidence>
<evidence type="ECO:0000256" key="2">
    <source>
        <dbReference type="ARBA" id="ARBA00001946"/>
    </source>
</evidence>
<evidence type="ECO:0000256" key="14">
    <source>
        <dbReference type="ARBA" id="ARBA00022777"/>
    </source>
</evidence>
<dbReference type="Pfam" id="PF00391">
    <property type="entry name" value="PEP-utilizers"/>
    <property type="match status" value="1"/>
</dbReference>
<evidence type="ECO:0000256" key="1">
    <source>
        <dbReference type="ARBA" id="ARBA00000683"/>
    </source>
</evidence>
<dbReference type="Pfam" id="PF05524">
    <property type="entry name" value="PEP-utilisers_N"/>
    <property type="match status" value="1"/>
</dbReference>
<evidence type="ECO:0000256" key="16">
    <source>
        <dbReference type="ARBA" id="ARBA00033235"/>
    </source>
</evidence>
<keyword evidence="24" id="KW-0670">Pyruvate</keyword>
<feature type="active site" description="Proton donor" evidence="18">
    <location>
        <position position="488"/>
    </location>
</feature>
<feature type="domain" description="Phosphotransferase system enzyme I N-terminal" evidence="23">
    <location>
        <begin position="12"/>
        <end position="110"/>
    </location>
</feature>
<dbReference type="InterPro" id="IPR040442">
    <property type="entry name" value="Pyrv_kinase-like_dom_sf"/>
</dbReference>
<accession>A0A517ZIF6</accession>
<evidence type="ECO:0000256" key="19">
    <source>
        <dbReference type="PIRSR" id="PIRSR000732-2"/>
    </source>
</evidence>
<name>A0A517ZIF6_9PLAN</name>
<keyword evidence="13 17" id="KW-0479">Metal-binding</keyword>
<evidence type="ECO:0000256" key="10">
    <source>
        <dbReference type="ARBA" id="ARBA00022597"/>
    </source>
</evidence>
<dbReference type="InterPro" id="IPR006318">
    <property type="entry name" value="PTS_EI-like"/>
</dbReference>
<evidence type="ECO:0000256" key="17">
    <source>
        <dbReference type="PIRNR" id="PIRNR000732"/>
    </source>
</evidence>
<dbReference type="InterPro" id="IPR008731">
    <property type="entry name" value="PTS_EIN"/>
</dbReference>
<evidence type="ECO:0000259" key="21">
    <source>
        <dbReference type="Pfam" id="PF00391"/>
    </source>
</evidence>
<evidence type="ECO:0000256" key="4">
    <source>
        <dbReference type="ARBA" id="ARBA00004496"/>
    </source>
</evidence>
<sequence length="564" mass="62652">MVLGTEDFRIPRRFVSVNVVDIEVARFRSAIDAVCTEISENERLASERLGAQYGAIFTAHLNLARDPKLREEIEELIRERTYAPEFASSRVLRRYAKLFQNLGNQYMAERAVDIFDLEKRLLRHLLGTEREELAHITEPVIVLATNLTPSETASLNPEFVLGFATEVGGHTSHTAILAGALEIPAVVGVGPFLSDVSGGDTIIIDGNHGEVIVDPDEPTLKRYRVTRDRIKTANQKLELLGQLESKTADGVPIKLYGNIEFPEEVDHCIKRGAEGVGLYRTEFLYLKDDREPSEEDHYNAYRRVVDPIPTLPVVIRTLDLGAEKFPHSLEDLAEVSPNPVLGLRSVRFTLRNLGLFKTQLRAILRAAVHGDIRIMFPLVTSVLELRQAKMILGDVMEDLEEEGIPFCRDIQVGMMVEVPSAALLADRFAEEVDFFSIGTNDLIQYTLAVDRANPTVADLYSAADPSILRLIRMVVAAAAKKDTPVVVCGQMSGDPLYTAVLIGMGIREMSATPFSLPIIKQVIRSITIPQAEEIAAHADTLDVARDVENYLRGELKKISPDEFS</sequence>
<dbReference type="InterPro" id="IPR018274">
    <property type="entry name" value="PEP_util_AS"/>
</dbReference>
<dbReference type="Gene3D" id="1.10.274.10">
    <property type="entry name" value="PtsI, HPr-binding domain"/>
    <property type="match status" value="1"/>
</dbReference>
<dbReference type="InterPro" id="IPR015813">
    <property type="entry name" value="Pyrv/PenolPyrv_kinase-like_dom"/>
</dbReference>
<feature type="binding site" evidence="19">
    <location>
        <position position="316"/>
    </location>
    <ligand>
        <name>phosphoenolpyruvate</name>
        <dbReference type="ChEBI" id="CHEBI:58702"/>
    </ligand>
</feature>
<feature type="domain" description="PEP-utilising enzyme mobile" evidence="21">
    <location>
        <begin position="137"/>
        <end position="209"/>
    </location>
</feature>
<dbReference type="InterPro" id="IPR023151">
    <property type="entry name" value="PEP_util_CS"/>
</dbReference>
<evidence type="ECO:0000313" key="24">
    <source>
        <dbReference type="EMBL" id="QDU42260.1"/>
    </source>
</evidence>
<comment type="function">
    <text evidence="3 17">General (non sugar-specific) component of the phosphoenolpyruvate-dependent sugar phosphotransferase system (sugar PTS). This major carbohydrate active-transport system catalyzes the phosphorylation of incoming sugar substrates concomitantly with their translocation across the cell membrane. Enzyme I transfers the phosphoryl group from phosphoenolpyruvate (PEP) to the phosphoryl carrier protein (HPr).</text>
</comment>
<evidence type="ECO:0000256" key="13">
    <source>
        <dbReference type="ARBA" id="ARBA00022723"/>
    </source>
</evidence>
<dbReference type="SUPFAM" id="SSF52009">
    <property type="entry name" value="Phosphohistidine domain"/>
    <property type="match status" value="1"/>
</dbReference>
<dbReference type="Gene3D" id="3.50.30.10">
    <property type="entry name" value="Phosphohistidine domain"/>
    <property type="match status" value="1"/>
</dbReference>
<dbReference type="PROSITE" id="PS00370">
    <property type="entry name" value="PEP_ENZYMES_PHOS_SITE"/>
    <property type="match status" value="1"/>
</dbReference>
<dbReference type="SUPFAM" id="SSF47831">
    <property type="entry name" value="Enzyme I of the PEP:sugar phosphotransferase system HPr-binding (sub)domain"/>
    <property type="match status" value="1"/>
</dbReference>
<gene>
    <name evidence="24" type="primary">ptsI</name>
    <name evidence="24" type="ORF">Mal52_07160</name>
</gene>
<evidence type="ECO:0000256" key="18">
    <source>
        <dbReference type="PIRSR" id="PIRSR000732-1"/>
    </source>
</evidence>
<dbReference type="InterPro" id="IPR036618">
    <property type="entry name" value="PtsI_HPr-bd_sf"/>
</dbReference>
<comment type="catalytic activity">
    <reaction evidence="1 17">
        <text>L-histidyl-[protein] + phosphoenolpyruvate = N(pros)-phospho-L-histidyl-[protein] + pyruvate</text>
        <dbReference type="Rhea" id="RHEA:23880"/>
        <dbReference type="Rhea" id="RHEA-COMP:9745"/>
        <dbReference type="Rhea" id="RHEA-COMP:9746"/>
        <dbReference type="ChEBI" id="CHEBI:15361"/>
        <dbReference type="ChEBI" id="CHEBI:29979"/>
        <dbReference type="ChEBI" id="CHEBI:58702"/>
        <dbReference type="ChEBI" id="CHEBI:64837"/>
        <dbReference type="EC" id="2.7.3.9"/>
    </reaction>
</comment>
<keyword evidence="15 17" id="KW-0460">Magnesium</keyword>
<feature type="active site" description="Tele-phosphohistidine intermediate" evidence="18">
    <location>
        <position position="173"/>
    </location>
</feature>
<evidence type="ECO:0000256" key="3">
    <source>
        <dbReference type="ARBA" id="ARBA00002728"/>
    </source>
</evidence>
<dbReference type="Proteomes" id="UP000319383">
    <property type="component" value="Chromosome"/>
</dbReference>
<feature type="binding site" evidence="20">
    <location>
        <position position="417"/>
    </location>
    <ligand>
        <name>Mg(2+)</name>
        <dbReference type="ChEBI" id="CHEBI:18420"/>
    </ligand>
</feature>
<keyword evidence="8 17" id="KW-0813">Transport</keyword>
<keyword evidence="9 17" id="KW-0963">Cytoplasm</keyword>
<dbReference type="NCBIfam" id="TIGR01417">
    <property type="entry name" value="PTS_I_fam"/>
    <property type="match status" value="1"/>
</dbReference>
<reference evidence="24 25" key="1">
    <citation type="submission" date="2019-02" db="EMBL/GenBank/DDBJ databases">
        <title>Deep-cultivation of Planctomycetes and their phenomic and genomic characterization uncovers novel biology.</title>
        <authorList>
            <person name="Wiegand S."/>
            <person name="Jogler M."/>
            <person name="Boedeker C."/>
            <person name="Pinto D."/>
            <person name="Vollmers J."/>
            <person name="Rivas-Marin E."/>
            <person name="Kohn T."/>
            <person name="Peeters S.H."/>
            <person name="Heuer A."/>
            <person name="Rast P."/>
            <person name="Oberbeckmann S."/>
            <person name="Bunk B."/>
            <person name="Jeske O."/>
            <person name="Meyerdierks A."/>
            <person name="Storesund J.E."/>
            <person name="Kallscheuer N."/>
            <person name="Luecker S."/>
            <person name="Lage O.M."/>
            <person name="Pohl T."/>
            <person name="Merkel B.J."/>
            <person name="Hornburger P."/>
            <person name="Mueller R.-W."/>
            <person name="Bruemmer F."/>
            <person name="Labrenz M."/>
            <person name="Spormann A.M."/>
            <person name="Op den Camp H."/>
            <person name="Overmann J."/>
            <person name="Amann R."/>
            <person name="Jetten M.S.M."/>
            <person name="Mascher T."/>
            <person name="Medema M.H."/>
            <person name="Devos D.P."/>
            <person name="Kaster A.-K."/>
            <person name="Ovreas L."/>
            <person name="Rohde M."/>
            <person name="Galperin M.Y."/>
            <person name="Jogler C."/>
        </authorList>
    </citation>
    <scope>NUCLEOTIDE SEQUENCE [LARGE SCALE GENOMIC DNA]</scope>
    <source>
        <strain evidence="24 25">Mal52</strain>
    </source>
</reference>
<dbReference type="InterPro" id="IPR036637">
    <property type="entry name" value="Phosphohistidine_dom_sf"/>
</dbReference>
<evidence type="ECO:0000256" key="20">
    <source>
        <dbReference type="PIRSR" id="PIRSR000732-3"/>
    </source>
</evidence>
<dbReference type="GO" id="GO:0016301">
    <property type="term" value="F:kinase activity"/>
    <property type="evidence" value="ECO:0007669"/>
    <property type="project" value="UniProtKB-KW"/>
</dbReference>
<feature type="binding site" evidence="19">
    <location>
        <begin position="440"/>
        <end position="441"/>
    </location>
    <ligand>
        <name>phosphoenolpyruvate</name>
        <dbReference type="ChEBI" id="CHEBI:58702"/>
    </ligand>
</feature>
<keyword evidence="25" id="KW-1185">Reference proteome</keyword>
<keyword evidence="11 17" id="KW-0808">Transferase</keyword>
<dbReference type="PRINTS" id="PR01736">
    <property type="entry name" value="PHPHTRNFRASE"/>
</dbReference>
<dbReference type="GO" id="GO:0005737">
    <property type="term" value="C:cytoplasm"/>
    <property type="evidence" value="ECO:0007669"/>
    <property type="project" value="UniProtKB-SubCell"/>
</dbReference>
<dbReference type="SUPFAM" id="SSF51621">
    <property type="entry name" value="Phosphoenolpyruvate/pyruvate domain"/>
    <property type="match status" value="1"/>
</dbReference>
<comment type="subcellular location">
    <subcellularLocation>
        <location evidence="4 17">Cytoplasm</location>
    </subcellularLocation>
</comment>
<dbReference type="GO" id="GO:0008965">
    <property type="term" value="F:phosphoenolpyruvate-protein phosphotransferase activity"/>
    <property type="evidence" value="ECO:0007669"/>
    <property type="project" value="UniProtKB-EC"/>
</dbReference>
<feature type="binding site" evidence="19">
    <location>
        <position position="451"/>
    </location>
    <ligand>
        <name>phosphoenolpyruvate</name>
        <dbReference type="ChEBI" id="CHEBI:58702"/>
    </ligand>
</feature>
<dbReference type="Pfam" id="PF02896">
    <property type="entry name" value="PEP-utilizers_C"/>
    <property type="match status" value="1"/>
</dbReference>
<evidence type="ECO:0000256" key="8">
    <source>
        <dbReference type="ARBA" id="ARBA00022448"/>
    </source>
</evidence>
<comment type="cofactor">
    <cofactor evidence="2 17 20">
        <name>Mg(2+)</name>
        <dbReference type="ChEBI" id="CHEBI:18420"/>
    </cofactor>
</comment>
<feature type="binding site" evidence="19">
    <location>
        <position position="280"/>
    </location>
    <ligand>
        <name>phosphoenolpyruvate</name>
        <dbReference type="ChEBI" id="CHEBI:58702"/>
    </ligand>
</feature>
<protein>
    <recommendedName>
        <fullName evidence="7 17">Phosphoenolpyruvate-protein phosphotransferase</fullName>
        <ecNumber evidence="6 17">2.7.3.9</ecNumber>
    </recommendedName>
    <alternativeName>
        <fullName evidence="16 17">Phosphotransferase system, enzyme I</fullName>
    </alternativeName>
</protein>
<dbReference type="InterPro" id="IPR000121">
    <property type="entry name" value="PEP_util_C"/>
</dbReference>
<evidence type="ECO:0000259" key="23">
    <source>
        <dbReference type="Pfam" id="PF05524"/>
    </source>
</evidence>
<dbReference type="InterPro" id="IPR024692">
    <property type="entry name" value="PTS_EI"/>
</dbReference>
<evidence type="ECO:0000256" key="12">
    <source>
        <dbReference type="ARBA" id="ARBA00022683"/>
    </source>
</evidence>
<comment type="similarity">
    <text evidence="5 17">Belongs to the PEP-utilizing enzyme family.</text>
</comment>
<dbReference type="AlphaFoldDB" id="A0A517ZIF6"/>
<evidence type="ECO:0000256" key="9">
    <source>
        <dbReference type="ARBA" id="ARBA00022490"/>
    </source>
</evidence>
<dbReference type="PANTHER" id="PTHR46244:SF3">
    <property type="entry name" value="PHOSPHOENOLPYRUVATE-PROTEIN PHOSPHOTRANSFERASE"/>
    <property type="match status" value="1"/>
</dbReference>
<keyword evidence="14 17" id="KW-0418">Kinase</keyword>
<dbReference type="InterPro" id="IPR008279">
    <property type="entry name" value="PEP-util_enz_mobile_dom"/>
</dbReference>